<dbReference type="RefSeq" id="WP_029211570.1">
    <property type="nucleotide sequence ID" value="NZ_DAMCTM010000025.1"/>
</dbReference>
<comment type="caution">
    <text evidence="1">The sequence shown here is derived from an EMBL/GenBank/DDBJ whole genome shotgun (WGS) entry which is preliminary data.</text>
</comment>
<name>A0ABS9Q4S4_9MICO</name>
<proteinExistence type="predicted"/>
<dbReference type="Proteomes" id="UP001521931">
    <property type="component" value="Unassembled WGS sequence"/>
</dbReference>
<keyword evidence="2" id="KW-1185">Reference proteome</keyword>
<accession>A0ABS9Q4S4</accession>
<evidence type="ECO:0000313" key="1">
    <source>
        <dbReference type="EMBL" id="MCG7322881.1"/>
    </source>
</evidence>
<organism evidence="1 2">
    <name type="scientific">Arsenicicoccus bolidensis</name>
    <dbReference type="NCBI Taxonomy" id="229480"/>
    <lineage>
        <taxon>Bacteria</taxon>
        <taxon>Bacillati</taxon>
        <taxon>Actinomycetota</taxon>
        <taxon>Actinomycetes</taxon>
        <taxon>Micrococcales</taxon>
        <taxon>Intrasporangiaceae</taxon>
        <taxon>Arsenicicoccus</taxon>
    </lineage>
</organism>
<gene>
    <name evidence="1" type="ORF">MHL29_13440</name>
</gene>
<reference evidence="1 2" key="1">
    <citation type="submission" date="2022-02" db="EMBL/GenBank/DDBJ databases">
        <title>Uncovering new skin microbiome diversity through culturing and metagenomics.</title>
        <authorList>
            <person name="Conlan S."/>
            <person name="Deming C."/>
            <person name="Nisc Comparative Sequencing Program N."/>
            <person name="Segre J.A."/>
        </authorList>
    </citation>
    <scope>NUCLEOTIDE SEQUENCE [LARGE SCALE GENOMIC DNA]</scope>
    <source>
        <strain evidence="1 2">ACRQZ</strain>
    </source>
</reference>
<protein>
    <submittedName>
        <fullName evidence="1">Uncharacterized protein</fullName>
    </submittedName>
</protein>
<sequence>MSPYAAPAGDPASCSALAAALRRHHGRVADALAVAREPGGSSTTDEERGLLEAMDRLASGLQAHATHLSDLQSHPPAGDDERVLATARHRAEVVRMRRVLAAVDARLHDLPA</sequence>
<evidence type="ECO:0000313" key="2">
    <source>
        <dbReference type="Proteomes" id="UP001521931"/>
    </source>
</evidence>
<dbReference type="EMBL" id="JAKRCV010000049">
    <property type="protein sequence ID" value="MCG7322881.1"/>
    <property type="molecule type" value="Genomic_DNA"/>
</dbReference>